<dbReference type="OrthoDB" id="2530521at2759"/>
<dbReference type="InterPro" id="IPR036020">
    <property type="entry name" value="WW_dom_sf"/>
</dbReference>
<dbReference type="GO" id="GO:0005634">
    <property type="term" value="C:nucleus"/>
    <property type="evidence" value="ECO:0007669"/>
    <property type="project" value="TreeGrafter"/>
</dbReference>
<dbReference type="Gene3D" id="3.10.50.40">
    <property type="match status" value="1"/>
</dbReference>
<organism evidence="9 10">
    <name type="scientific">Clunio marinus</name>
    <dbReference type="NCBI Taxonomy" id="568069"/>
    <lineage>
        <taxon>Eukaryota</taxon>
        <taxon>Metazoa</taxon>
        <taxon>Ecdysozoa</taxon>
        <taxon>Arthropoda</taxon>
        <taxon>Hexapoda</taxon>
        <taxon>Insecta</taxon>
        <taxon>Pterygota</taxon>
        <taxon>Neoptera</taxon>
        <taxon>Endopterygota</taxon>
        <taxon>Diptera</taxon>
        <taxon>Nematocera</taxon>
        <taxon>Chironomoidea</taxon>
        <taxon>Chironomidae</taxon>
        <taxon>Clunio</taxon>
    </lineage>
</organism>
<dbReference type="AlphaFoldDB" id="A0A1J1J1Q2"/>
<dbReference type="InterPro" id="IPR046357">
    <property type="entry name" value="PPIase_dom_sf"/>
</dbReference>
<dbReference type="PROSITE" id="PS01159">
    <property type="entry name" value="WW_DOMAIN_1"/>
    <property type="match status" value="1"/>
</dbReference>
<dbReference type="CDD" id="cd00201">
    <property type="entry name" value="WW"/>
    <property type="match status" value="1"/>
</dbReference>
<protein>
    <recommendedName>
        <fullName evidence="5">Peptidyl-prolyl cis-trans isomerase</fullName>
        <ecNumber evidence="5">5.2.1.8</ecNumber>
    </recommendedName>
</protein>
<sequence>MPQDEENSTQEIPEGWEKRTSRSTGMVYYLNSYTKESQWELPTKKAEPRADQSSELQEVQASHLLVKHEKSRRPSSWREENITRTKEEARKILEGYIEKIENGADFAELASKYSDCSSYKKGGDLGKFKRGMMQKPFEDAAFALKVNEMSGIVDSDSGLHIILRTK</sequence>
<feature type="domain" description="WW" evidence="7">
    <location>
        <begin position="10"/>
        <end position="44"/>
    </location>
</feature>
<dbReference type="GO" id="GO:0003755">
    <property type="term" value="F:peptidyl-prolyl cis-trans isomerase activity"/>
    <property type="evidence" value="ECO:0007669"/>
    <property type="project" value="UniProtKB-UniRule"/>
</dbReference>
<feature type="domain" description="PpiC" evidence="8">
    <location>
        <begin position="56"/>
        <end position="166"/>
    </location>
</feature>
<dbReference type="PANTHER" id="PTHR10657:SF4">
    <property type="entry name" value="PEPTIDYL-PROLYL CIS-TRANS ISOMERASE-RELATED"/>
    <property type="match status" value="1"/>
</dbReference>
<feature type="region of interest" description="Disordered" evidence="6">
    <location>
        <begin position="39"/>
        <end position="82"/>
    </location>
</feature>
<dbReference type="SMART" id="SM00456">
    <property type="entry name" value="WW"/>
    <property type="match status" value="1"/>
</dbReference>
<evidence type="ECO:0000256" key="1">
    <source>
        <dbReference type="ARBA" id="ARBA00000971"/>
    </source>
</evidence>
<dbReference type="PANTHER" id="PTHR10657">
    <property type="entry name" value="PEPTIDYL-PROLYL CIS-TRANS ISOMERASE"/>
    <property type="match status" value="1"/>
</dbReference>
<dbReference type="InterPro" id="IPR051370">
    <property type="entry name" value="PPIase_Pin1"/>
</dbReference>
<evidence type="ECO:0000256" key="6">
    <source>
        <dbReference type="SAM" id="MobiDB-lite"/>
    </source>
</evidence>
<dbReference type="PROSITE" id="PS50198">
    <property type="entry name" value="PPIC_PPIASE_2"/>
    <property type="match status" value="1"/>
</dbReference>
<dbReference type="STRING" id="568069.A0A1J1J1Q2"/>
<dbReference type="SUPFAM" id="SSF54534">
    <property type="entry name" value="FKBP-like"/>
    <property type="match status" value="1"/>
</dbReference>
<dbReference type="Pfam" id="PF13616">
    <property type="entry name" value="Rotamase_3"/>
    <property type="match status" value="1"/>
</dbReference>
<keyword evidence="3 4" id="KW-0413">Isomerase</keyword>
<dbReference type="GO" id="GO:0010604">
    <property type="term" value="P:positive regulation of macromolecule metabolic process"/>
    <property type="evidence" value="ECO:0007669"/>
    <property type="project" value="UniProtKB-ARBA"/>
</dbReference>
<dbReference type="Pfam" id="PF00397">
    <property type="entry name" value="WW"/>
    <property type="match status" value="1"/>
</dbReference>
<dbReference type="SUPFAM" id="SSF51045">
    <property type="entry name" value="WW domain"/>
    <property type="match status" value="1"/>
</dbReference>
<dbReference type="PROSITE" id="PS01096">
    <property type="entry name" value="PPIC_PPIASE_1"/>
    <property type="match status" value="1"/>
</dbReference>
<evidence type="ECO:0000256" key="4">
    <source>
        <dbReference type="PROSITE-ProRule" id="PRU00278"/>
    </source>
</evidence>
<dbReference type="FunFam" id="2.20.70.10:FF:000085">
    <property type="entry name" value="Peptidyl-prolyl cis-trans isomerase"/>
    <property type="match status" value="1"/>
</dbReference>
<dbReference type="Proteomes" id="UP000183832">
    <property type="component" value="Unassembled WGS sequence"/>
</dbReference>
<evidence type="ECO:0000259" key="8">
    <source>
        <dbReference type="PROSITE" id="PS50198"/>
    </source>
</evidence>
<dbReference type="InterPro" id="IPR001202">
    <property type="entry name" value="WW_dom"/>
</dbReference>
<comment type="catalytic activity">
    <reaction evidence="1 5">
        <text>[protein]-peptidylproline (omega=180) = [protein]-peptidylproline (omega=0)</text>
        <dbReference type="Rhea" id="RHEA:16237"/>
        <dbReference type="Rhea" id="RHEA-COMP:10747"/>
        <dbReference type="Rhea" id="RHEA-COMP:10748"/>
        <dbReference type="ChEBI" id="CHEBI:83833"/>
        <dbReference type="ChEBI" id="CHEBI:83834"/>
        <dbReference type="EC" id="5.2.1.8"/>
    </reaction>
</comment>
<dbReference type="GO" id="GO:0080090">
    <property type="term" value="P:regulation of primary metabolic process"/>
    <property type="evidence" value="ECO:0007669"/>
    <property type="project" value="UniProtKB-ARBA"/>
</dbReference>
<keyword evidence="2 4" id="KW-0697">Rotamase</keyword>
<evidence type="ECO:0000256" key="2">
    <source>
        <dbReference type="ARBA" id="ARBA00023110"/>
    </source>
</evidence>
<accession>A0A1J1J1Q2</accession>
<dbReference type="GO" id="GO:0005829">
    <property type="term" value="C:cytosol"/>
    <property type="evidence" value="ECO:0007669"/>
    <property type="project" value="TreeGrafter"/>
</dbReference>
<dbReference type="FunFam" id="3.10.50.40:FF:000026">
    <property type="entry name" value="Peptidyl-prolyl cis-trans isomerase"/>
    <property type="match status" value="1"/>
</dbReference>
<dbReference type="EMBL" id="CVRI01000066">
    <property type="protein sequence ID" value="CRL05874.1"/>
    <property type="molecule type" value="Genomic_DNA"/>
</dbReference>
<gene>
    <name evidence="9" type="ORF">CLUMA_CG018959</name>
</gene>
<evidence type="ECO:0000313" key="9">
    <source>
        <dbReference type="EMBL" id="CRL05874.1"/>
    </source>
</evidence>
<dbReference type="InterPro" id="IPR023058">
    <property type="entry name" value="PPIase_PpiC_CS"/>
</dbReference>
<proteinExistence type="predicted"/>
<dbReference type="InterPro" id="IPR000297">
    <property type="entry name" value="PPIase_PpiC"/>
</dbReference>
<reference evidence="9 10" key="1">
    <citation type="submission" date="2015-04" db="EMBL/GenBank/DDBJ databases">
        <authorList>
            <person name="Syromyatnikov M.Y."/>
            <person name="Popov V.N."/>
        </authorList>
    </citation>
    <scope>NUCLEOTIDE SEQUENCE [LARGE SCALE GENOMIC DNA]</scope>
</reference>
<dbReference type="Gene3D" id="2.20.70.10">
    <property type="match status" value="1"/>
</dbReference>
<feature type="compositionally biased region" description="Basic and acidic residues" evidence="6">
    <location>
        <begin position="42"/>
        <end position="52"/>
    </location>
</feature>
<name>A0A1J1J1Q2_9DIPT</name>
<dbReference type="PROSITE" id="PS50020">
    <property type="entry name" value="WW_DOMAIN_2"/>
    <property type="match status" value="1"/>
</dbReference>
<keyword evidence="10" id="KW-1185">Reference proteome</keyword>
<evidence type="ECO:0000313" key="10">
    <source>
        <dbReference type="Proteomes" id="UP000183832"/>
    </source>
</evidence>
<evidence type="ECO:0000259" key="7">
    <source>
        <dbReference type="PROSITE" id="PS50020"/>
    </source>
</evidence>
<evidence type="ECO:0000256" key="3">
    <source>
        <dbReference type="ARBA" id="ARBA00023235"/>
    </source>
</evidence>
<dbReference type="EC" id="5.2.1.8" evidence="5"/>
<evidence type="ECO:0000256" key="5">
    <source>
        <dbReference type="RuleBase" id="RU363014"/>
    </source>
</evidence>